<dbReference type="InterPro" id="IPR036291">
    <property type="entry name" value="NAD(P)-bd_dom_sf"/>
</dbReference>
<dbReference type="PANTHER" id="PTHR48106:SF13">
    <property type="entry name" value="QUINONE OXIDOREDUCTASE-RELATED"/>
    <property type="match status" value="1"/>
</dbReference>
<keyword evidence="5" id="KW-1185">Reference proteome</keyword>
<reference evidence="4 5" key="1">
    <citation type="submission" date="2024-10" db="EMBL/GenBank/DDBJ databases">
        <title>The Natural Products Discovery Center: Release of the First 8490 Sequenced Strains for Exploring Actinobacteria Biosynthetic Diversity.</title>
        <authorList>
            <person name="Kalkreuter E."/>
            <person name="Kautsar S.A."/>
            <person name="Yang D."/>
            <person name="Bader C.D."/>
            <person name="Teijaro C.N."/>
            <person name="Fluegel L."/>
            <person name="Davis C.M."/>
            <person name="Simpson J.R."/>
            <person name="Lauterbach L."/>
            <person name="Steele A.D."/>
            <person name="Gui C."/>
            <person name="Meng S."/>
            <person name="Li G."/>
            <person name="Viehrig K."/>
            <person name="Ye F."/>
            <person name="Su P."/>
            <person name="Kiefer A.F."/>
            <person name="Nichols A."/>
            <person name="Cepeda A.J."/>
            <person name="Yan W."/>
            <person name="Fan B."/>
            <person name="Jiang Y."/>
            <person name="Adhikari A."/>
            <person name="Zheng C.-J."/>
            <person name="Schuster L."/>
            <person name="Cowan T.M."/>
            <person name="Smanski M.J."/>
            <person name="Chevrette M.G."/>
            <person name="De Carvalho L.P.S."/>
            <person name="Shen B."/>
        </authorList>
    </citation>
    <scope>NUCLEOTIDE SEQUENCE [LARGE SCALE GENOMIC DNA]</scope>
    <source>
        <strain evidence="4 5">NPDC000087</strain>
    </source>
</reference>
<evidence type="ECO:0000256" key="2">
    <source>
        <dbReference type="ARBA" id="ARBA00023002"/>
    </source>
</evidence>
<dbReference type="CDD" id="cd08241">
    <property type="entry name" value="QOR1"/>
    <property type="match status" value="1"/>
</dbReference>
<comment type="caution">
    <text evidence="4">The sequence shown here is derived from an EMBL/GenBank/DDBJ whole genome shotgun (WGS) entry which is preliminary data.</text>
</comment>
<dbReference type="SUPFAM" id="SSF51735">
    <property type="entry name" value="NAD(P)-binding Rossmann-fold domains"/>
    <property type="match status" value="1"/>
</dbReference>
<dbReference type="InterPro" id="IPR013154">
    <property type="entry name" value="ADH-like_N"/>
</dbReference>
<sequence>MLAVRCGRFGGPEVLALADVPDPVPASGQTLVEVAAAGVNFADTSRIAGTYHPTPRVPFIPGTEVVGHTADRRRVLATLFDGGGFAQRAAVDEASAVEVPAGVRDADALALLVQGLTAWHLLRGSARLSPGETVVVNAAAGGVGSLLIQLARQFGAGRVIATASTPAKREIALSLGADAAVSGEADGYAARIVEANDGQPADVVLDAVGGAVFEAALGSLGNFGRLVTFGNASRQPRPPVDVATLTDRNLAVCGFWLRPALTVPGAYREPLEAMFGMVAAGTLTPVTGATYPLSETRRAFEDLLARRTTGKIVLLP</sequence>
<dbReference type="RefSeq" id="WP_026206294.1">
    <property type="nucleotide sequence ID" value="NZ_JBIAZU010000010.1"/>
</dbReference>
<name>A0ABW6WX06_9ACTN</name>
<feature type="domain" description="Enoyl reductase (ER)" evidence="3">
    <location>
        <begin position="10"/>
        <end position="314"/>
    </location>
</feature>
<dbReference type="InterPro" id="IPR020843">
    <property type="entry name" value="ER"/>
</dbReference>
<protein>
    <submittedName>
        <fullName evidence="4">Zinc-binding alcohol dehydrogenase family protein</fullName>
    </submittedName>
</protein>
<gene>
    <name evidence="4" type="ORF">ACFY35_47280</name>
</gene>
<dbReference type="Pfam" id="PF08240">
    <property type="entry name" value="ADH_N"/>
    <property type="match status" value="1"/>
</dbReference>
<dbReference type="PANTHER" id="PTHR48106">
    <property type="entry name" value="QUINONE OXIDOREDUCTASE PIG3-RELATED"/>
    <property type="match status" value="1"/>
</dbReference>
<dbReference type="InterPro" id="IPR013149">
    <property type="entry name" value="ADH-like_C"/>
</dbReference>
<keyword evidence="1" id="KW-0521">NADP</keyword>
<dbReference type="Gene3D" id="3.90.180.10">
    <property type="entry name" value="Medium-chain alcohol dehydrogenases, catalytic domain"/>
    <property type="match status" value="1"/>
</dbReference>
<keyword evidence="2" id="KW-0560">Oxidoreductase</keyword>
<evidence type="ECO:0000313" key="5">
    <source>
        <dbReference type="Proteomes" id="UP001602245"/>
    </source>
</evidence>
<dbReference type="Pfam" id="PF00107">
    <property type="entry name" value="ADH_zinc_N"/>
    <property type="match status" value="1"/>
</dbReference>
<evidence type="ECO:0000259" key="3">
    <source>
        <dbReference type="SMART" id="SM00829"/>
    </source>
</evidence>
<dbReference type="InterPro" id="IPR011032">
    <property type="entry name" value="GroES-like_sf"/>
</dbReference>
<dbReference type="Proteomes" id="UP001602245">
    <property type="component" value="Unassembled WGS sequence"/>
</dbReference>
<dbReference type="EMBL" id="JBIAZU010000010">
    <property type="protein sequence ID" value="MFF5297085.1"/>
    <property type="molecule type" value="Genomic_DNA"/>
</dbReference>
<evidence type="ECO:0000256" key="1">
    <source>
        <dbReference type="ARBA" id="ARBA00022857"/>
    </source>
</evidence>
<dbReference type="Gene3D" id="3.40.50.720">
    <property type="entry name" value="NAD(P)-binding Rossmann-like Domain"/>
    <property type="match status" value="1"/>
</dbReference>
<dbReference type="SUPFAM" id="SSF50129">
    <property type="entry name" value="GroES-like"/>
    <property type="match status" value="1"/>
</dbReference>
<evidence type="ECO:0000313" key="4">
    <source>
        <dbReference type="EMBL" id="MFF5297085.1"/>
    </source>
</evidence>
<organism evidence="4 5">
    <name type="scientific">Paractinoplanes globisporus</name>
    <dbReference type="NCBI Taxonomy" id="113565"/>
    <lineage>
        <taxon>Bacteria</taxon>
        <taxon>Bacillati</taxon>
        <taxon>Actinomycetota</taxon>
        <taxon>Actinomycetes</taxon>
        <taxon>Micromonosporales</taxon>
        <taxon>Micromonosporaceae</taxon>
        <taxon>Paractinoplanes</taxon>
    </lineage>
</organism>
<accession>A0ABW6WX06</accession>
<dbReference type="SMART" id="SM00829">
    <property type="entry name" value="PKS_ER"/>
    <property type="match status" value="1"/>
</dbReference>
<proteinExistence type="predicted"/>